<organism evidence="5 6">
    <name type="scientific">Saccharothrix variisporea</name>
    <dbReference type="NCBI Taxonomy" id="543527"/>
    <lineage>
        <taxon>Bacteria</taxon>
        <taxon>Bacillati</taxon>
        <taxon>Actinomycetota</taxon>
        <taxon>Actinomycetes</taxon>
        <taxon>Pseudonocardiales</taxon>
        <taxon>Pseudonocardiaceae</taxon>
        <taxon>Saccharothrix</taxon>
    </lineage>
</organism>
<evidence type="ECO:0000313" key="6">
    <source>
        <dbReference type="Proteomes" id="UP000272729"/>
    </source>
</evidence>
<dbReference type="OrthoDB" id="4962633at2"/>
<dbReference type="GO" id="GO:0048194">
    <property type="term" value="P:Golgi vesicle budding"/>
    <property type="evidence" value="ECO:0007669"/>
    <property type="project" value="TreeGrafter"/>
</dbReference>
<evidence type="ECO:0000256" key="1">
    <source>
        <dbReference type="ARBA" id="ARBA00004255"/>
    </source>
</evidence>
<keyword evidence="4" id="KW-0472">Membrane</keyword>
<gene>
    <name evidence="5" type="ORF">DFJ66_4711</name>
</gene>
<dbReference type="GO" id="GO:0005829">
    <property type="term" value="C:cytosol"/>
    <property type="evidence" value="ECO:0007669"/>
    <property type="project" value="TreeGrafter"/>
</dbReference>
<dbReference type="PANTHER" id="PTHR12704">
    <property type="entry name" value="TRANS-GOLGI PROTEIN GMX33"/>
    <property type="match status" value="1"/>
</dbReference>
<reference evidence="5 6" key="1">
    <citation type="submission" date="2018-10" db="EMBL/GenBank/DDBJ databases">
        <title>Sequencing the genomes of 1000 actinobacteria strains.</title>
        <authorList>
            <person name="Klenk H.-P."/>
        </authorList>
    </citation>
    <scope>NUCLEOTIDE SEQUENCE [LARGE SCALE GENOMIC DNA]</scope>
    <source>
        <strain evidence="5 6">DSM 43911</strain>
    </source>
</reference>
<dbReference type="GO" id="GO:0043001">
    <property type="term" value="P:Golgi to plasma membrane protein transport"/>
    <property type="evidence" value="ECO:0007669"/>
    <property type="project" value="TreeGrafter"/>
</dbReference>
<dbReference type="Gene3D" id="1.10.3630.10">
    <property type="entry name" value="yeast vps74-n-term truncation variant domain like"/>
    <property type="match status" value="1"/>
</dbReference>
<dbReference type="Pfam" id="PF05719">
    <property type="entry name" value="GPP34"/>
    <property type="match status" value="1"/>
</dbReference>
<keyword evidence="6" id="KW-1185">Reference proteome</keyword>
<comment type="subcellular location">
    <subcellularLocation>
        <location evidence="1">Golgi apparatus membrane</location>
        <topology evidence="1">Peripheral membrane protein</topology>
        <orientation evidence="1">Cytoplasmic side</orientation>
    </subcellularLocation>
</comment>
<comment type="caution">
    <text evidence="5">The sequence shown here is derived from an EMBL/GenBank/DDBJ whole genome shotgun (WGS) entry which is preliminary data.</text>
</comment>
<keyword evidence="2" id="KW-0333">Golgi apparatus</keyword>
<proteinExistence type="predicted"/>
<dbReference type="GO" id="GO:0070273">
    <property type="term" value="F:phosphatidylinositol-4-phosphate binding"/>
    <property type="evidence" value="ECO:0007669"/>
    <property type="project" value="InterPro"/>
</dbReference>
<protein>
    <submittedName>
        <fullName evidence="5">Golgi phosphoprotein 3 GPP34</fullName>
    </submittedName>
</protein>
<evidence type="ECO:0000256" key="3">
    <source>
        <dbReference type="ARBA" id="ARBA00023121"/>
    </source>
</evidence>
<dbReference type="InterPro" id="IPR038261">
    <property type="entry name" value="GPP34-like_sf"/>
</dbReference>
<accession>A0A495XBM9</accession>
<name>A0A495XBM9_9PSEU</name>
<dbReference type="GO" id="GO:0012505">
    <property type="term" value="C:endomembrane system"/>
    <property type="evidence" value="ECO:0007669"/>
    <property type="project" value="UniProtKB-ARBA"/>
</dbReference>
<dbReference type="GO" id="GO:0006890">
    <property type="term" value="P:retrograde vesicle-mediated transport, Golgi to endoplasmic reticulum"/>
    <property type="evidence" value="ECO:0007669"/>
    <property type="project" value="TreeGrafter"/>
</dbReference>
<dbReference type="Proteomes" id="UP000272729">
    <property type="component" value="Unassembled WGS sequence"/>
</dbReference>
<dbReference type="InterPro" id="IPR008628">
    <property type="entry name" value="GPP34-like"/>
</dbReference>
<evidence type="ECO:0000313" key="5">
    <source>
        <dbReference type="EMBL" id="RKT71422.1"/>
    </source>
</evidence>
<dbReference type="GO" id="GO:0007030">
    <property type="term" value="P:Golgi organization"/>
    <property type="evidence" value="ECO:0007669"/>
    <property type="project" value="TreeGrafter"/>
</dbReference>
<dbReference type="EMBL" id="RBXR01000001">
    <property type="protein sequence ID" value="RKT71422.1"/>
    <property type="molecule type" value="Genomic_DNA"/>
</dbReference>
<dbReference type="PANTHER" id="PTHR12704:SF2">
    <property type="entry name" value="GOLGI PHOSPHOPROTEIN 3 HOMOLOG SAURON"/>
    <property type="match status" value="1"/>
</dbReference>
<dbReference type="AlphaFoldDB" id="A0A495XBM9"/>
<sequence>MLTLADELALLAYDDDGTRRLGQPALGYGLAGAVLVELAIAGRVEVADKKVVVVSTERIGHDVLDDALTRIADDPLRKPKAWVEKLSKGLTDRVLDGLADSGVLRREQDKVLLVFPRTRFPSPGGVEPPLETEVRARLAQAIVTDGPVDPRTAALCALIRAVQFERTVFTDQPRDLVKRRLQEISEGDWAADATRKAIDEVQAAVSVVLVAAIVPAATS</sequence>
<evidence type="ECO:0000256" key="2">
    <source>
        <dbReference type="ARBA" id="ARBA00023034"/>
    </source>
</evidence>
<evidence type="ECO:0000256" key="4">
    <source>
        <dbReference type="ARBA" id="ARBA00023136"/>
    </source>
</evidence>
<keyword evidence="3" id="KW-0446">Lipid-binding</keyword>
<dbReference type="RefSeq" id="WP_121223749.1">
    <property type="nucleotide sequence ID" value="NZ_JBIUBA010000001.1"/>
</dbReference>